<feature type="signal peptide" evidence="1">
    <location>
        <begin position="1"/>
        <end position="22"/>
    </location>
</feature>
<reference evidence="2" key="1">
    <citation type="submission" date="2022-11" db="UniProtKB">
        <authorList>
            <consortium name="EnsemblMetazoa"/>
        </authorList>
    </citation>
    <scope>IDENTIFICATION</scope>
</reference>
<keyword evidence="1" id="KW-0732">Signal</keyword>
<dbReference type="EnsemblMetazoa" id="XM_038202471.1">
    <property type="protein sequence ID" value="XP_038058399.1"/>
    <property type="gene ID" value="LOC119729748"/>
</dbReference>
<proteinExistence type="predicted"/>
<dbReference type="AlphaFoldDB" id="A0A914A4A8"/>
<evidence type="ECO:0000256" key="1">
    <source>
        <dbReference type="SAM" id="SignalP"/>
    </source>
</evidence>
<dbReference type="PROSITE" id="PS51257">
    <property type="entry name" value="PROKAR_LIPOPROTEIN"/>
    <property type="match status" value="1"/>
</dbReference>
<organism evidence="2 3">
    <name type="scientific">Patiria miniata</name>
    <name type="common">Bat star</name>
    <name type="synonym">Asterina miniata</name>
    <dbReference type="NCBI Taxonomy" id="46514"/>
    <lineage>
        <taxon>Eukaryota</taxon>
        <taxon>Metazoa</taxon>
        <taxon>Echinodermata</taxon>
        <taxon>Eleutherozoa</taxon>
        <taxon>Asterozoa</taxon>
        <taxon>Asteroidea</taxon>
        <taxon>Valvatacea</taxon>
        <taxon>Valvatida</taxon>
        <taxon>Asterinidae</taxon>
        <taxon>Patiria</taxon>
    </lineage>
</organism>
<name>A0A914A4A8_PATMI</name>
<dbReference type="Proteomes" id="UP000887568">
    <property type="component" value="Unplaced"/>
</dbReference>
<sequence length="204" mass="23742">MENRSHFLRALCFSALFVAVSCSCTDQCKTSDESRACCRQEANRHCGSNESCRKHYNDCLIRETLHLCKRKRTFPQAHQEESVLQKLLARHDRQEENDVINELSAILSSLDDVYRKLTPVWQKRIFKEENDVINALSVIPSPLDDVYRKLTPVWQKRIFKEENDVINALSVIPSPLDDVYRKLTPVWQKRIFKLMEIAAADMGM</sequence>
<dbReference type="GeneID" id="119729748"/>
<protein>
    <submittedName>
        <fullName evidence="2">Uncharacterized protein</fullName>
    </submittedName>
</protein>
<feature type="chain" id="PRO_5036951298" evidence="1">
    <location>
        <begin position="23"/>
        <end position="204"/>
    </location>
</feature>
<keyword evidence="3" id="KW-1185">Reference proteome</keyword>
<dbReference type="RefSeq" id="XP_038058399.1">
    <property type="nucleotide sequence ID" value="XM_038202471.1"/>
</dbReference>
<accession>A0A914A4A8</accession>
<evidence type="ECO:0000313" key="2">
    <source>
        <dbReference type="EnsemblMetazoa" id="XP_038058399.1"/>
    </source>
</evidence>
<evidence type="ECO:0000313" key="3">
    <source>
        <dbReference type="Proteomes" id="UP000887568"/>
    </source>
</evidence>